<evidence type="ECO:0000313" key="2">
    <source>
        <dbReference type="Proteomes" id="UP000316298"/>
    </source>
</evidence>
<protein>
    <submittedName>
        <fullName evidence="1">Uncharacterized protein</fullName>
    </submittedName>
</protein>
<name>A0A542EUR0_9ACTN</name>
<dbReference type="RefSeq" id="WP_141856538.1">
    <property type="nucleotide sequence ID" value="NZ_BAAAKA010000002.1"/>
</dbReference>
<organism evidence="1 2">
    <name type="scientific">Kribbella jejuensis</name>
    <dbReference type="NCBI Taxonomy" id="236068"/>
    <lineage>
        <taxon>Bacteria</taxon>
        <taxon>Bacillati</taxon>
        <taxon>Actinomycetota</taxon>
        <taxon>Actinomycetes</taxon>
        <taxon>Propionibacteriales</taxon>
        <taxon>Kribbellaceae</taxon>
        <taxon>Kribbella</taxon>
    </lineage>
</organism>
<proteinExistence type="predicted"/>
<comment type="caution">
    <text evidence="1">The sequence shown here is derived from an EMBL/GenBank/DDBJ whole genome shotgun (WGS) entry which is preliminary data.</text>
</comment>
<reference evidence="1 2" key="1">
    <citation type="submission" date="2019-06" db="EMBL/GenBank/DDBJ databases">
        <title>Sequencing the genomes of 1000 actinobacteria strains.</title>
        <authorList>
            <person name="Klenk H.-P."/>
        </authorList>
    </citation>
    <scope>NUCLEOTIDE SEQUENCE [LARGE SCALE GENOMIC DNA]</scope>
    <source>
        <strain evidence="1 2">DSM 17305</strain>
    </source>
</reference>
<evidence type="ECO:0000313" key="1">
    <source>
        <dbReference type="EMBL" id="TQJ18916.1"/>
    </source>
</evidence>
<dbReference type="EMBL" id="VFMM01000001">
    <property type="protein sequence ID" value="TQJ18916.1"/>
    <property type="molecule type" value="Genomic_DNA"/>
</dbReference>
<accession>A0A542EUR0</accession>
<sequence length="139" mass="15193">MDFPSFDAEYGALLDRGLSMQPIAFAVEVDRLRRLAGQVEPTASQERAHHLVAKLDKVLDNHQKSVSETVRAALHVHRRARNAKGTLPERIATIRAGIAEIGQIADSAAVEERTGILQLNESLAMLAESLEISASNTDR</sequence>
<dbReference type="AlphaFoldDB" id="A0A542EUR0"/>
<gene>
    <name evidence="1" type="ORF">FB475_3070</name>
</gene>
<dbReference type="OrthoDB" id="3826791at2"/>
<keyword evidence="2" id="KW-1185">Reference proteome</keyword>
<dbReference type="Proteomes" id="UP000316298">
    <property type="component" value="Unassembled WGS sequence"/>
</dbReference>